<dbReference type="PANTHER" id="PTHR40626">
    <property type="entry name" value="MIP31509P"/>
    <property type="match status" value="1"/>
</dbReference>
<comment type="subcellular location">
    <subcellularLocation>
        <location evidence="1">Nucleus</location>
    </subcellularLocation>
</comment>
<dbReference type="Gene3D" id="3.30.160.60">
    <property type="entry name" value="Classic Zinc Finger"/>
    <property type="match status" value="2"/>
</dbReference>
<keyword evidence="11" id="KW-1185">Reference proteome</keyword>
<dbReference type="InterPro" id="IPR051059">
    <property type="entry name" value="VerF-like"/>
</dbReference>
<dbReference type="PROSITE" id="PS00028">
    <property type="entry name" value="ZINC_FINGER_C2H2_1"/>
    <property type="match status" value="1"/>
</dbReference>
<keyword evidence="5" id="KW-0862">Zinc</keyword>
<reference evidence="10" key="1">
    <citation type="journal article" date="2020" name="Stud. Mycol.">
        <title>101 Dothideomycetes genomes: a test case for predicting lifestyles and emergence of pathogens.</title>
        <authorList>
            <person name="Haridas S."/>
            <person name="Albert R."/>
            <person name="Binder M."/>
            <person name="Bloem J."/>
            <person name="Labutti K."/>
            <person name="Salamov A."/>
            <person name="Andreopoulos B."/>
            <person name="Baker S."/>
            <person name="Barry K."/>
            <person name="Bills G."/>
            <person name="Bluhm B."/>
            <person name="Cannon C."/>
            <person name="Castanera R."/>
            <person name="Culley D."/>
            <person name="Daum C."/>
            <person name="Ezra D."/>
            <person name="Gonzalez J."/>
            <person name="Henrissat B."/>
            <person name="Kuo A."/>
            <person name="Liang C."/>
            <person name="Lipzen A."/>
            <person name="Lutzoni F."/>
            <person name="Magnuson J."/>
            <person name="Mondo S."/>
            <person name="Nolan M."/>
            <person name="Ohm R."/>
            <person name="Pangilinan J."/>
            <person name="Park H.-J."/>
            <person name="Ramirez L."/>
            <person name="Alfaro M."/>
            <person name="Sun H."/>
            <person name="Tritt A."/>
            <person name="Yoshinaga Y."/>
            <person name="Zwiers L.-H."/>
            <person name="Turgeon B."/>
            <person name="Goodwin S."/>
            <person name="Spatafora J."/>
            <person name="Crous P."/>
            <person name="Grigoriev I."/>
        </authorList>
    </citation>
    <scope>NUCLEOTIDE SEQUENCE</scope>
    <source>
        <strain evidence="10">CBS 113389</strain>
    </source>
</reference>
<feature type="region of interest" description="Disordered" evidence="8">
    <location>
        <begin position="239"/>
        <end position="266"/>
    </location>
</feature>
<evidence type="ECO:0000256" key="3">
    <source>
        <dbReference type="ARBA" id="ARBA00022737"/>
    </source>
</evidence>
<dbReference type="AlphaFoldDB" id="A0A6A6PYC2"/>
<feature type="region of interest" description="Disordered" evidence="8">
    <location>
        <begin position="1"/>
        <end position="117"/>
    </location>
</feature>
<dbReference type="GO" id="GO:0000978">
    <property type="term" value="F:RNA polymerase II cis-regulatory region sequence-specific DNA binding"/>
    <property type="evidence" value="ECO:0007669"/>
    <property type="project" value="InterPro"/>
</dbReference>
<dbReference type="CDD" id="cd12148">
    <property type="entry name" value="fungal_TF_MHR"/>
    <property type="match status" value="1"/>
</dbReference>
<proteinExistence type="predicted"/>
<gene>
    <name evidence="10" type="ORF">BDY17DRAFT_247077</name>
</gene>
<keyword evidence="3" id="KW-0677">Repeat</keyword>
<protein>
    <recommendedName>
        <fullName evidence="9">C2H2-type domain-containing protein</fullName>
    </recommendedName>
</protein>
<feature type="compositionally biased region" description="Polar residues" evidence="8">
    <location>
        <begin position="391"/>
        <end position="403"/>
    </location>
</feature>
<dbReference type="RefSeq" id="XP_033591561.1">
    <property type="nucleotide sequence ID" value="XM_033730791.1"/>
</dbReference>
<dbReference type="SMART" id="SM00355">
    <property type="entry name" value="ZnF_C2H2"/>
    <property type="match status" value="2"/>
</dbReference>
<feature type="compositionally biased region" description="Polar residues" evidence="8">
    <location>
        <begin position="8"/>
        <end position="26"/>
    </location>
</feature>
<feature type="compositionally biased region" description="Polar residues" evidence="8">
    <location>
        <begin position="413"/>
        <end position="425"/>
    </location>
</feature>
<evidence type="ECO:0000256" key="6">
    <source>
        <dbReference type="ARBA" id="ARBA00023242"/>
    </source>
</evidence>
<evidence type="ECO:0000313" key="11">
    <source>
        <dbReference type="Proteomes" id="UP000799767"/>
    </source>
</evidence>
<evidence type="ECO:0000256" key="8">
    <source>
        <dbReference type="SAM" id="MobiDB-lite"/>
    </source>
</evidence>
<dbReference type="InterPro" id="IPR013087">
    <property type="entry name" value="Znf_C2H2_type"/>
</dbReference>
<dbReference type="GO" id="GO:0006351">
    <property type="term" value="P:DNA-templated transcription"/>
    <property type="evidence" value="ECO:0007669"/>
    <property type="project" value="InterPro"/>
</dbReference>
<evidence type="ECO:0000259" key="9">
    <source>
        <dbReference type="PROSITE" id="PS50157"/>
    </source>
</evidence>
<feature type="compositionally biased region" description="Polar residues" evidence="8">
    <location>
        <begin position="50"/>
        <end position="99"/>
    </location>
</feature>
<sequence>MSHPQDPPSHTTLPPLQGQSGFQFGNLSYGHPGSQTGTPTTPHPPATSSMQTNSSTAYSHMSPSNPQPGSMLPPSSYNHPYPMTQSMPYPNSTATSLPPATSIAPGLPSLRPMPPTGLPSLSSNNHYGQQPAFMQNEETPTHVVGSQGRRGILPSAPGRPNAPAQGSAQGGKSMIPQKDADGKYPCPHCNKTYLHAKHLKRHLLRHTGDRPYMCFLCKDTFSRSDILKRHFQKCSIRRGNPTGANHLAHQPRNSNNSNRLSMTQQDGPIGLAGLQEVAGTSYNGGVNQNPAVNGDMSARTSRANSIISPNHMGHRNSMAGMGLLGSTVANNEQMGSSGGLQPGMPAYSMPTSSSTSGPVQSNYAFQNPQMNGSVYNGQQQQPQMPYLPQQSSRYDGNHTSSPHPQAPNGDGSGSNVDWSRVFSQGGQDGFMGGQPATATSHALVNRAGQDEDHVDPLLTRDDSLFGSLYTHASATVCKPRWDGGGIFGSSDWYLEDPVQVKVDSLAEYCFPDGVEPAPSESAARLVKSFLTVSGIKHMAKHYWSFHEHWPMLHMPTFKLAEASNPLLLAVLGIGAIYSTSFDIHQTREIMQFVKAVVHRNCHIYRRYVNEDTEGLGSRPRDIEELQALHIIQTTFIWHGEPQHRQAARDEFPVVMAIAKAAGLAYPAPPGHYAYSVLHNGQGDIDASVELKSWDWQRWLEQEKRNRLFYLLLLTDAASGIYFNSGFHHDPLETRLALPSDDAAWDAKNAEECASALGLLGPEYQTNNETGTRRPRQPAMRDALRTLLEPDAKFQVNTTNVYSKFILVHALLTQIVLCRRTLANVDGYVLDYYLGPGTPVTPMGQNNWVQQGVDAGTGSNSSSRTATPVNGGPLIAAAHRRKVHLGQALDKWKMSWDEDMGLQHPPSRSQNRRFGFTKDGVSFFYLGRSFLRSQDVVQWSSPADLRFQQVMMLLKQIKAFVAGEQGTKGVDLGAVGDIHEQYGLDSLTLDSESMLLASAYPSCTNTSSQ</sequence>
<dbReference type="GO" id="GO:0000785">
    <property type="term" value="C:chromatin"/>
    <property type="evidence" value="ECO:0007669"/>
    <property type="project" value="TreeGrafter"/>
</dbReference>
<dbReference type="GO" id="GO:0005634">
    <property type="term" value="C:nucleus"/>
    <property type="evidence" value="ECO:0007669"/>
    <property type="project" value="UniProtKB-SubCell"/>
</dbReference>
<dbReference type="OrthoDB" id="9439903at2759"/>
<evidence type="ECO:0000256" key="2">
    <source>
        <dbReference type="ARBA" id="ARBA00022723"/>
    </source>
</evidence>
<feature type="compositionally biased region" description="Polar residues" evidence="8">
    <location>
        <begin position="251"/>
        <end position="266"/>
    </location>
</feature>
<evidence type="ECO:0000256" key="4">
    <source>
        <dbReference type="ARBA" id="ARBA00022771"/>
    </source>
</evidence>
<feature type="compositionally biased region" description="Polar residues" evidence="8">
    <location>
        <begin position="349"/>
        <end position="377"/>
    </location>
</feature>
<keyword evidence="2" id="KW-0479">Metal-binding</keyword>
<evidence type="ECO:0000256" key="7">
    <source>
        <dbReference type="PROSITE-ProRule" id="PRU00042"/>
    </source>
</evidence>
<dbReference type="PROSITE" id="PS50157">
    <property type="entry name" value="ZINC_FINGER_C2H2_2"/>
    <property type="match status" value="1"/>
</dbReference>
<dbReference type="GO" id="GO:0008270">
    <property type="term" value="F:zinc ion binding"/>
    <property type="evidence" value="ECO:0007669"/>
    <property type="project" value="UniProtKB-KW"/>
</dbReference>
<feature type="compositionally biased region" description="Low complexity" evidence="8">
    <location>
        <begin position="378"/>
        <end position="390"/>
    </location>
</feature>
<dbReference type="Pfam" id="PF04082">
    <property type="entry name" value="Fungal_trans"/>
    <property type="match status" value="1"/>
</dbReference>
<keyword evidence="6" id="KW-0539">Nucleus</keyword>
<dbReference type="PANTHER" id="PTHR40626:SF12">
    <property type="entry name" value="RFEC"/>
    <property type="match status" value="1"/>
</dbReference>
<keyword evidence="4 7" id="KW-0863">Zinc-finger</keyword>
<organism evidence="10 11">
    <name type="scientific">Neohortaea acidophila</name>
    <dbReference type="NCBI Taxonomy" id="245834"/>
    <lineage>
        <taxon>Eukaryota</taxon>
        <taxon>Fungi</taxon>
        <taxon>Dikarya</taxon>
        <taxon>Ascomycota</taxon>
        <taxon>Pezizomycotina</taxon>
        <taxon>Dothideomycetes</taxon>
        <taxon>Dothideomycetidae</taxon>
        <taxon>Mycosphaerellales</taxon>
        <taxon>Teratosphaeriaceae</taxon>
        <taxon>Neohortaea</taxon>
    </lineage>
</organism>
<dbReference type="GO" id="GO:0000981">
    <property type="term" value="F:DNA-binding transcription factor activity, RNA polymerase II-specific"/>
    <property type="evidence" value="ECO:0007669"/>
    <property type="project" value="InterPro"/>
</dbReference>
<dbReference type="GeneID" id="54471793"/>
<feature type="region of interest" description="Disordered" evidence="8">
    <location>
        <begin position="328"/>
        <end position="436"/>
    </location>
</feature>
<accession>A0A6A6PYC2</accession>
<dbReference type="Proteomes" id="UP000799767">
    <property type="component" value="Unassembled WGS sequence"/>
</dbReference>
<dbReference type="InterPro" id="IPR036236">
    <property type="entry name" value="Znf_C2H2_sf"/>
</dbReference>
<dbReference type="SUPFAM" id="SSF57667">
    <property type="entry name" value="beta-beta-alpha zinc fingers"/>
    <property type="match status" value="1"/>
</dbReference>
<feature type="region of interest" description="Disordered" evidence="8">
    <location>
        <begin position="144"/>
        <end position="179"/>
    </location>
</feature>
<feature type="compositionally biased region" description="Low complexity" evidence="8">
    <location>
        <begin position="30"/>
        <end position="40"/>
    </location>
</feature>
<feature type="domain" description="C2H2-type" evidence="9">
    <location>
        <begin position="184"/>
        <end position="211"/>
    </location>
</feature>
<dbReference type="EMBL" id="MU001633">
    <property type="protein sequence ID" value="KAF2484992.1"/>
    <property type="molecule type" value="Genomic_DNA"/>
</dbReference>
<evidence type="ECO:0000256" key="1">
    <source>
        <dbReference type="ARBA" id="ARBA00004123"/>
    </source>
</evidence>
<evidence type="ECO:0000313" key="10">
    <source>
        <dbReference type="EMBL" id="KAF2484992.1"/>
    </source>
</evidence>
<name>A0A6A6PYC2_9PEZI</name>
<dbReference type="InterPro" id="IPR007219">
    <property type="entry name" value="XnlR_reg_dom"/>
</dbReference>
<evidence type="ECO:0000256" key="5">
    <source>
        <dbReference type="ARBA" id="ARBA00022833"/>
    </source>
</evidence>